<dbReference type="Gene3D" id="3.40.50.720">
    <property type="entry name" value="NAD(P)-binding Rossmann-like Domain"/>
    <property type="match status" value="1"/>
</dbReference>
<evidence type="ECO:0000313" key="5">
    <source>
        <dbReference type="EMBL" id="MFD2966609.1"/>
    </source>
</evidence>
<sequence>MKKLGLVGYPLGHSFSKKFYLDKFENEQITGVNYDLYPTEELENFQAIYSDDSDFYGFNVTIPHKRNVMAFLHELSPEAEEIKAVNCVRIERRDGKAFLKGFNTDAFGFEQSLKPLLTPEHKKALVFGNGGAAQAVYYSLKKLNIPYKIVSRSRANGDLTYSDLTADIVNEHKLLINCSPVGTFPNVDECPDIPYEAITAHHLLYDLIYNPEETLFLRKGKESGATIKNGYEMLVLQAERNWEIWNEVR</sequence>
<evidence type="ECO:0000313" key="6">
    <source>
        <dbReference type="Proteomes" id="UP001597525"/>
    </source>
</evidence>
<dbReference type="RefSeq" id="WP_320182313.1">
    <property type="nucleotide sequence ID" value="NZ_CP138332.1"/>
</dbReference>
<dbReference type="Pfam" id="PF08501">
    <property type="entry name" value="Shikimate_dh_N"/>
    <property type="match status" value="1"/>
</dbReference>
<evidence type="ECO:0000256" key="3">
    <source>
        <dbReference type="ARBA" id="ARBA00023141"/>
    </source>
</evidence>
<keyword evidence="3" id="KW-0057">Aromatic amino acid biosynthesis</keyword>
<protein>
    <submittedName>
        <fullName evidence="5">Shikimate dehydrogenase</fullName>
        <ecNumber evidence="5">1.1.1.25</ecNumber>
    </submittedName>
</protein>
<dbReference type="Proteomes" id="UP001597525">
    <property type="component" value="Unassembled WGS sequence"/>
</dbReference>
<evidence type="ECO:0000256" key="2">
    <source>
        <dbReference type="ARBA" id="ARBA00023002"/>
    </source>
</evidence>
<dbReference type="PANTHER" id="PTHR21089:SF1">
    <property type="entry name" value="BIFUNCTIONAL 3-DEHYDROQUINATE DEHYDRATASE_SHIKIMATE DEHYDROGENASE, CHLOROPLASTIC"/>
    <property type="match status" value="1"/>
</dbReference>
<comment type="caution">
    <text evidence="5">The sequence shown here is derived from an EMBL/GenBank/DDBJ whole genome shotgun (WGS) entry which is preliminary data.</text>
</comment>
<dbReference type="CDD" id="cd01065">
    <property type="entry name" value="NAD_bind_Shikimate_DH"/>
    <property type="match status" value="1"/>
</dbReference>
<keyword evidence="3" id="KW-0028">Amino-acid biosynthesis</keyword>
<evidence type="ECO:0000256" key="1">
    <source>
        <dbReference type="ARBA" id="ARBA00004871"/>
    </source>
</evidence>
<dbReference type="InterPro" id="IPR036291">
    <property type="entry name" value="NAD(P)-bd_dom_sf"/>
</dbReference>
<gene>
    <name evidence="5" type="primary">aroE</name>
    <name evidence="5" type="ORF">ACFS7Y_04385</name>
</gene>
<dbReference type="SUPFAM" id="SSF51735">
    <property type="entry name" value="NAD(P)-binding Rossmann-fold domains"/>
    <property type="match status" value="1"/>
</dbReference>
<dbReference type="PANTHER" id="PTHR21089">
    <property type="entry name" value="SHIKIMATE DEHYDROGENASE"/>
    <property type="match status" value="1"/>
</dbReference>
<dbReference type="GO" id="GO:0004764">
    <property type="term" value="F:shikimate 3-dehydrogenase (NADP+) activity"/>
    <property type="evidence" value="ECO:0007669"/>
    <property type="project" value="UniProtKB-EC"/>
</dbReference>
<feature type="domain" description="Shikimate dehydrogenase substrate binding N-terminal" evidence="4">
    <location>
        <begin position="6"/>
        <end position="88"/>
    </location>
</feature>
<dbReference type="InterPro" id="IPR046346">
    <property type="entry name" value="Aminoacid_DH-like_N_sf"/>
</dbReference>
<keyword evidence="6" id="KW-1185">Reference proteome</keyword>
<evidence type="ECO:0000259" key="4">
    <source>
        <dbReference type="Pfam" id="PF08501"/>
    </source>
</evidence>
<dbReference type="Gene3D" id="3.40.50.10860">
    <property type="entry name" value="Leucine Dehydrogenase, chain A, domain 1"/>
    <property type="match status" value="1"/>
</dbReference>
<dbReference type="InterPro" id="IPR013708">
    <property type="entry name" value="Shikimate_DH-bd_N"/>
</dbReference>
<name>A0ABW6BDN8_9SPHI</name>
<comment type="pathway">
    <text evidence="1">Metabolic intermediate biosynthesis; chorismate biosynthesis; chorismate from D-erythrose 4-phosphate and phosphoenolpyruvate: step 4/7.</text>
</comment>
<proteinExistence type="predicted"/>
<reference evidence="6" key="1">
    <citation type="journal article" date="2019" name="Int. J. Syst. Evol. Microbiol.">
        <title>The Global Catalogue of Microorganisms (GCM) 10K type strain sequencing project: providing services to taxonomists for standard genome sequencing and annotation.</title>
        <authorList>
            <consortium name="The Broad Institute Genomics Platform"/>
            <consortium name="The Broad Institute Genome Sequencing Center for Infectious Disease"/>
            <person name="Wu L."/>
            <person name="Ma J."/>
        </authorList>
    </citation>
    <scope>NUCLEOTIDE SEQUENCE [LARGE SCALE GENOMIC DNA]</scope>
    <source>
        <strain evidence="6">KCTC 22814</strain>
    </source>
</reference>
<dbReference type="SUPFAM" id="SSF53223">
    <property type="entry name" value="Aminoacid dehydrogenase-like, N-terminal domain"/>
    <property type="match status" value="1"/>
</dbReference>
<dbReference type="InterPro" id="IPR022893">
    <property type="entry name" value="Shikimate_DH_fam"/>
</dbReference>
<accession>A0ABW6BDN8</accession>
<keyword evidence="2 5" id="KW-0560">Oxidoreductase</keyword>
<dbReference type="EC" id="1.1.1.25" evidence="5"/>
<organism evidence="5 6">
    <name type="scientific">Sphingobacterium bambusae</name>
    <dbReference type="NCBI Taxonomy" id="662858"/>
    <lineage>
        <taxon>Bacteria</taxon>
        <taxon>Pseudomonadati</taxon>
        <taxon>Bacteroidota</taxon>
        <taxon>Sphingobacteriia</taxon>
        <taxon>Sphingobacteriales</taxon>
        <taxon>Sphingobacteriaceae</taxon>
        <taxon>Sphingobacterium</taxon>
    </lineage>
</organism>
<dbReference type="EMBL" id="JBHUPB010000004">
    <property type="protein sequence ID" value="MFD2966609.1"/>
    <property type="molecule type" value="Genomic_DNA"/>
</dbReference>